<feature type="chain" id="PRO_5036411135" evidence="2">
    <location>
        <begin position="20"/>
        <end position="375"/>
    </location>
</feature>
<name>A0A814Y9R4_9BILA</name>
<protein>
    <submittedName>
        <fullName evidence="3">Uncharacterized protein</fullName>
    </submittedName>
</protein>
<dbReference type="EMBL" id="CAJOBB010007327">
    <property type="protein sequence ID" value="CAF4183844.1"/>
    <property type="molecule type" value="Genomic_DNA"/>
</dbReference>
<evidence type="ECO:0000313" key="4">
    <source>
        <dbReference type="EMBL" id="CAF4183844.1"/>
    </source>
</evidence>
<feature type="transmembrane region" description="Helical" evidence="1">
    <location>
        <begin position="235"/>
        <end position="256"/>
    </location>
</feature>
<feature type="transmembrane region" description="Helical" evidence="1">
    <location>
        <begin position="93"/>
        <end position="115"/>
    </location>
</feature>
<accession>A0A814Y9R4</accession>
<dbReference type="EMBL" id="CAJNOE010000459">
    <property type="protein sequence ID" value="CAF1226310.1"/>
    <property type="molecule type" value="Genomic_DNA"/>
</dbReference>
<keyword evidence="1" id="KW-0812">Transmembrane</keyword>
<gene>
    <name evidence="3" type="ORF">IZO911_LOCUS29997</name>
    <name evidence="4" type="ORF">KXQ929_LOCUS39109</name>
</gene>
<proteinExistence type="predicted"/>
<keyword evidence="1" id="KW-0472">Membrane</keyword>
<organism evidence="3 5">
    <name type="scientific">Adineta steineri</name>
    <dbReference type="NCBI Taxonomy" id="433720"/>
    <lineage>
        <taxon>Eukaryota</taxon>
        <taxon>Metazoa</taxon>
        <taxon>Spiralia</taxon>
        <taxon>Gnathifera</taxon>
        <taxon>Rotifera</taxon>
        <taxon>Eurotatoria</taxon>
        <taxon>Bdelloidea</taxon>
        <taxon>Adinetida</taxon>
        <taxon>Adinetidae</taxon>
        <taxon>Adineta</taxon>
    </lineage>
</organism>
<evidence type="ECO:0000256" key="1">
    <source>
        <dbReference type="SAM" id="Phobius"/>
    </source>
</evidence>
<feature type="transmembrane region" description="Helical" evidence="1">
    <location>
        <begin position="151"/>
        <end position="169"/>
    </location>
</feature>
<keyword evidence="2" id="KW-0732">Signal</keyword>
<dbReference type="Proteomes" id="UP000663860">
    <property type="component" value="Unassembled WGS sequence"/>
</dbReference>
<dbReference type="AlphaFoldDB" id="A0A814Y9R4"/>
<evidence type="ECO:0000313" key="3">
    <source>
        <dbReference type="EMBL" id="CAF1226310.1"/>
    </source>
</evidence>
<evidence type="ECO:0000313" key="5">
    <source>
        <dbReference type="Proteomes" id="UP000663860"/>
    </source>
</evidence>
<comment type="caution">
    <text evidence="3">The sequence shown here is derived from an EMBL/GenBank/DDBJ whole genome shotgun (WGS) entry which is preliminary data.</text>
</comment>
<reference evidence="3" key="1">
    <citation type="submission" date="2021-02" db="EMBL/GenBank/DDBJ databases">
        <authorList>
            <person name="Nowell W R."/>
        </authorList>
    </citation>
    <scope>NUCLEOTIDE SEQUENCE</scope>
</reference>
<evidence type="ECO:0000256" key="2">
    <source>
        <dbReference type="SAM" id="SignalP"/>
    </source>
</evidence>
<keyword evidence="1" id="KW-1133">Transmembrane helix</keyword>
<feature type="transmembrane region" description="Helical" evidence="1">
    <location>
        <begin position="304"/>
        <end position="337"/>
    </location>
</feature>
<sequence length="375" mass="43085">MNIYQIIFLIGFLYTKGYSASNSNDRADLLPRSVIELKKYYEMVENFKQRGILTEEQARQEKQLYIERASTLIGKDRLLTTKEFLNYDKHVSAISFSNIIAVLAGLIICIAGLIYISCYVKPNLTEISLEMWEKLFYCFAFSLMFLNNHSWLGFLGCLIFFATLKISFYLGRFGQQTDRKLSMSFILCVSWSIVAIYQQNREVACLVIVPLEILCSRIIQKGELPALLGFTNHTLLPSITISSFLLMIMGILLYLTPIKVFTSRSTQPLLFIGSLVYIIGLFILSSKFYDGRVQYQNQLSLLQIFTFLNGLGLILFASIFDLHFLQSIVGAMFVFWLSIKYVERANWKTVWSTVISLLGLGIFLYGIAYFYKTIF</sequence>
<dbReference type="Proteomes" id="UP000663868">
    <property type="component" value="Unassembled WGS sequence"/>
</dbReference>
<feature type="signal peptide" evidence="2">
    <location>
        <begin position="1"/>
        <end position="19"/>
    </location>
</feature>
<feature type="transmembrane region" description="Helical" evidence="1">
    <location>
        <begin position="181"/>
        <end position="198"/>
    </location>
</feature>
<feature type="transmembrane region" description="Helical" evidence="1">
    <location>
        <begin position="268"/>
        <end position="284"/>
    </location>
</feature>
<feature type="transmembrane region" description="Helical" evidence="1">
    <location>
        <begin position="349"/>
        <end position="371"/>
    </location>
</feature>